<dbReference type="EMBL" id="CP002455">
    <property type="protein sequence ID" value="ADX66859.1"/>
    <property type="molecule type" value="Genomic_DNA"/>
</dbReference>
<accession>F0NX85</accession>
<proteinExistence type="predicted"/>
<sequence>MASKIKETQFQWIFQSEDGNGEFEFRVHKNFSQIQLETGVEESYADTNLHEIIQIRDMLNLLLKQHENSSTPNQADSDGI</sequence>
<name>F0NX85_WEEVC</name>
<evidence type="ECO:0000313" key="1">
    <source>
        <dbReference type="EMBL" id="ADX66859.1"/>
    </source>
</evidence>
<protein>
    <submittedName>
        <fullName evidence="1">Uncharacterized protein</fullName>
    </submittedName>
</protein>
<gene>
    <name evidence="1" type="ordered locus">Weevi_0133</name>
</gene>
<keyword evidence="2" id="KW-1185">Reference proteome</keyword>
<reference evidence="2" key="2">
    <citation type="journal article" date="2011" name="Stand. Genomic Sci.">
        <title>Complete genome sequence of Weeksella virosa type strain (9751T).</title>
        <authorList>
            <person name="Lang E."/>
            <person name="Teshima H."/>
            <person name="Lucas S."/>
            <person name="Lapidus A."/>
            <person name="Hammon N."/>
            <person name="Deshpande S."/>
            <person name="Nolan M."/>
            <person name="Cheng J."/>
            <person name="Pitluck S."/>
            <person name="Liolios K."/>
            <person name="Pagani I."/>
            <person name="Mikhailova N."/>
            <person name="Ivanova N."/>
            <person name="Mavromatis K."/>
            <person name="Pati A."/>
            <person name="Tapia R."/>
            <person name="Han C."/>
            <person name="Goodwin L."/>
            <person name="Chen A."/>
            <person name="Palaniappan K."/>
            <person name="Land M."/>
            <person name="Hauser L."/>
            <person name="Chang Y."/>
            <person name="Jeffries C."/>
            <person name="Brambilla E."/>
            <person name="Kopitz M."/>
            <person name="Rohde M."/>
            <person name="Goker M."/>
            <person name="Tindall B."/>
            <person name="Detter J."/>
            <person name="Woyke T."/>
            <person name="Bristow J."/>
            <person name="Eisen J."/>
            <person name="Markowitz V."/>
            <person name="Hugenholtz P."/>
            <person name="Klenk H."/>
            <person name="Kyrpides N."/>
        </authorList>
    </citation>
    <scope>NUCLEOTIDE SEQUENCE [LARGE SCALE GENOMIC DNA]</scope>
    <source>
        <strain evidence="2">ATCC 43766 / DSM 16922 / JCM 21250 / NBRC 16016 / NCTC 11634 / CL345/78</strain>
    </source>
</reference>
<evidence type="ECO:0000313" key="2">
    <source>
        <dbReference type="Proteomes" id="UP000008641"/>
    </source>
</evidence>
<dbReference type="AlphaFoldDB" id="F0NX85"/>
<dbReference type="KEGG" id="wvi:Weevi_0133"/>
<dbReference type="Proteomes" id="UP000008641">
    <property type="component" value="Chromosome"/>
</dbReference>
<dbReference type="STRING" id="865938.Weevi_0133"/>
<reference evidence="1 2" key="1">
    <citation type="journal article" date="2011" name="Stand. Genomic Sci.">
        <title>Complete genome sequence of Weeksella virosa type strain (9751).</title>
        <authorList>
            <person name="Lang E."/>
            <person name="Teshima H."/>
            <person name="Lucas S."/>
            <person name="Lapidus A."/>
            <person name="Hammon N."/>
            <person name="Deshpande S."/>
            <person name="Nolan M."/>
            <person name="Cheng J.F."/>
            <person name="Pitluck S."/>
            <person name="Liolios K."/>
            <person name="Pagani I."/>
            <person name="Mikhailova N."/>
            <person name="Ivanova N."/>
            <person name="Mavromatis K."/>
            <person name="Pati A."/>
            <person name="Tapia R."/>
            <person name="Han C."/>
            <person name="Goodwin L."/>
            <person name="Chen A."/>
            <person name="Palaniappan K."/>
            <person name="Land M."/>
            <person name="Hauser L."/>
            <person name="Chang Y.J."/>
            <person name="Jeffries C.D."/>
            <person name="Brambilla E.M."/>
            <person name="Kopitz M."/>
            <person name="Rohde M."/>
            <person name="Goker M."/>
            <person name="Tindall B.J."/>
            <person name="Detter J.C."/>
            <person name="Woyke T."/>
            <person name="Bristow J."/>
            <person name="Eisen J.A."/>
            <person name="Markowitz V."/>
            <person name="Hugenholtz P."/>
            <person name="Klenk H.P."/>
            <person name="Kyrpides N.C."/>
        </authorList>
    </citation>
    <scope>NUCLEOTIDE SEQUENCE [LARGE SCALE GENOMIC DNA]</scope>
    <source>
        <strain evidence="2">ATCC 43766 / DSM 16922 / JCM 21250 / NBRC 16016 / NCTC 11634 / CL345/78</strain>
    </source>
</reference>
<dbReference type="HOGENOM" id="CLU_2588835_0_0_10"/>
<dbReference type="RefSeq" id="WP_013597251.1">
    <property type="nucleotide sequence ID" value="NC_015144.1"/>
</dbReference>
<organism evidence="1 2">
    <name type="scientific">Weeksella virosa (strain ATCC 43766 / DSM 16922 / JCM 21250 / CCUG 30538 / CDC 9751 / IAM 14551 / NBRC 16016 / NCTC 11634 / CL345/78)</name>
    <dbReference type="NCBI Taxonomy" id="865938"/>
    <lineage>
        <taxon>Bacteria</taxon>
        <taxon>Pseudomonadati</taxon>
        <taxon>Bacteroidota</taxon>
        <taxon>Flavobacteriia</taxon>
        <taxon>Flavobacteriales</taxon>
        <taxon>Weeksellaceae</taxon>
        <taxon>Weeksella</taxon>
    </lineage>
</organism>